<comment type="cofactor">
    <cofactor evidence="7">
        <name>Mn(2+)</name>
        <dbReference type="ChEBI" id="CHEBI:29035"/>
    </cofactor>
    <text evidence="7">Binds 2 manganese ions per subunit.</text>
</comment>
<dbReference type="HAMAP" id="MF_01038">
    <property type="entry name" value="GpmI"/>
    <property type="match status" value="1"/>
</dbReference>
<dbReference type="GO" id="GO:0030145">
    <property type="term" value="F:manganese ion binding"/>
    <property type="evidence" value="ECO:0007669"/>
    <property type="project" value="UniProtKB-UniRule"/>
</dbReference>
<dbReference type="CDD" id="cd16010">
    <property type="entry name" value="iPGM"/>
    <property type="match status" value="1"/>
</dbReference>
<feature type="domain" description="Metalloenzyme" evidence="11">
    <location>
        <begin position="8"/>
        <end position="499"/>
    </location>
</feature>
<feature type="binding site" evidence="7 9">
    <location>
        <begin position="260"/>
        <end position="263"/>
    </location>
    <ligand>
        <name>substrate</name>
    </ligand>
</feature>
<keyword evidence="6 7" id="KW-0413">Isomerase</keyword>
<comment type="similarity">
    <text evidence="2 7">Belongs to the BPG-independent phosphoglycerate mutase family.</text>
</comment>
<keyword evidence="4 7" id="KW-0324">Glycolysis</keyword>
<keyword evidence="13" id="KW-0150">Chloroplast</keyword>
<evidence type="ECO:0000256" key="9">
    <source>
        <dbReference type="PIRSR" id="PIRSR001492-2"/>
    </source>
</evidence>
<accession>A0A1Z1M1M9</accession>
<evidence type="ECO:0000256" key="5">
    <source>
        <dbReference type="ARBA" id="ARBA00023211"/>
    </source>
</evidence>
<comment type="pathway">
    <text evidence="1 7">Carbohydrate degradation; glycolysis; pyruvate from D-glyceraldehyde 3-phosphate: step 3/5.</text>
</comment>
<dbReference type="InterPro" id="IPR006124">
    <property type="entry name" value="Metalloenzyme"/>
</dbReference>
<dbReference type="PANTHER" id="PTHR31637:SF0">
    <property type="entry name" value="2,3-BISPHOSPHOGLYCERATE-INDEPENDENT PHOSPHOGLYCERATE MUTASE"/>
    <property type="match status" value="1"/>
</dbReference>
<feature type="binding site" evidence="7 9">
    <location>
        <position position="333"/>
    </location>
    <ligand>
        <name>substrate</name>
    </ligand>
</feature>
<dbReference type="NCBIfam" id="TIGR01307">
    <property type="entry name" value="pgm_bpd_ind"/>
    <property type="match status" value="1"/>
</dbReference>
<feature type="binding site" evidence="7 10">
    <location>
        <position position="441"/>
    </location>
    <ligand>
        <name>Mn(2+)</name>
        <dbReference type="ChEBI" id="CHEBI:29035"/>
        <label>2</label>
    </ligand>
</feature>
<feature type="domain" description="BPG-independent PGAM N-terminal" evidence="12">
    <location>
        <begin position="85"/>
        <end position="296"/>
    </location>
</feature>
<evidence type="ECO:0000256" key="1">
    <source>
        <dbReference type="ARBA" id="ARBA00004798"/>
    </source>
</evidence>
<comment type="catalytic activity">
    <reaction evidence="7">
        <text>(2R)-2-phosphoglycerate = (2R)-3-phosphoglycerate</text>
        <dbReference type="Rhea" id="RHEA:15901"/>
        <dbReference type="ChEBI" id="CHEBI:58272"/>
        <dbReference type="ChEBI" id="CHEBI:58289"/>
        <dbReference type="EC" id="5.4.2.12"/>
    </reaction>
</comment>
<dbReference type="PIRSF" id="PIRSF001492">
    <property type="entry name" value="IPGAM"/>
    <property type="match status" value="1"/>
</dbReference>
<feature type="binding site" evidence="7 9">
    <location>
        <position position="126"/>
    </location>
    <ligand>
        <name>substrate</name>
    </ligand>
</feature>
<proteinExistence type="inferred from homology"/>
<evidence type="ECO:0000256" key="6">
    <source>
        <dbReference type="ARBA" id="ARBA00023235"/>
    </source>
</evidence>
<gene>
    <name evidence="13" type="primary">pgmA</name>
    <name evidence="7" type="synonym">gpmI</name>
</gene>
<feature type="active site" description="Phosphoserine intermediate" evidence="7 8">
    <location>
        <position position="65"/>
    </location>
</feature>
<organism evidence="13">
    <name type="scientific">Acrosorium ciliolatum</name>
    <dbReference type="NCBI Taxonomy" id="1550622"/>
    <lineage>
        <taxon>Eukaryota</taxon>
        <taxon>Rhodophyta</taxon>
        <taxon>Florideophyceae</taxon>
        <taxon>Rhodymeniophycidae</taxon>
        <taxon>Ceramiales</taxon>
        <taxon>Delesseriaceae</taxon>
        <taxon>Acrosorium</taxon>
    </lineage>
</organism>
<feature type="binding site" evidence="7 10">
    <location>
        <position position="65"/>
    </location>
    <ligand>
        <name>Mn(2+)</name>
        <dbReference type="ChEBI" id="CHEBI:29035"/>
        <label>2</label>
    </ligand>
</feature>
<evidence type="ECO:0000256" key="7">
    <source>
        <dbReference type="HAMAP-Rule" id="MF_01038"/>
    </source>
</evidence>
<protein>
    <recommendedName>
        <fullName evidence="7">2,3-bisphosphoglycerate-independent phosphoglycerate mutase</fullName>
        <shortName evidence="7">BPG-independent PGAM</shortName>
        <shortName evidence="7">Phosphoglyceromutase</shortName>
        <shortName evidence="7">iPGM</shortName>
        <ecNumber evidence="7">5.4.2.12</ecNumber>
    </recommendedName>
</protein>
<dbReference type="AlphaFoldDB" id="A0A1Z1M1M9"/>
<keyword evidence="13" id="KW-0934">Plastid</keyword>
<reference evidence="13" key="1">
    <citation type="journal article" date="2017" name="J. Phycol.">
        <title>Analysis of chloroplast genomes and a supermatrix inform reclassification of the Rhodomelaceae (Rhodophyta).</title>
        <authorList>
            <person name="Diaz-Tapia P."/>
            <person name="Maggs C.A."/>
            <person name="West J.A."/>
            <person name="Verbruggen H."/>
        </authorList>
    </citation>
    <scope>NUCLEOTIDE SEQUENCE</scope>
    <source>
        <strain evidence="13">HV3939</strain>
    </source>
</reference>
<dbReference type="GO" id="GO:0009507">
    <property type="term" value="C:chloroplast"/>
    <property type="evidence" value="ECO:0007669"/>
    <property type="project" value="UniProtKB-SubCell"/>
</dbReference>
<dbReference type="UniPathway" id="UPA00109">
    <property type="reaction ID" value="UER00186"/>
</dbReference>
<dbReference type="PANTHER" id="PTHR31637">
    <property type="entry name" value="2,3-BISPHOSPHOGLYCERATE-INDEPENDENT PHOSPHOGLYCERATE MUTASE"/>
    <property type="match status" value="1"/>
</dbReference>
<comment type="function">
    <text evidence="7">Catalyzes the interconversion of 2-phosphoglycerate and 3-phosphoglycerate.</text>
</comment>
<name>A0A1Z1M1M9_9FLOR</name>
<feature type="binding site" evidence="7 9">
    <location>
        <position position="193"/>
    </location>
    <ligand>
        <name>substrate</name>
    </ligand>
</feature>
<feature type="binding site" evidence="7 9">
    <location>
        <position position="187"/>
    </location>
    <ligand>
        <name>substrate</name>
    </ligand>
</feature>
<evidence type="ECO:0000256" key="3">
    <source>
        <dbReference type="ARBA" id="ARBA00022723"/>
    </source>
</evidence>
<dbReference type="InterPro" id="IPR036646">
    <property type="entry name" value="PGAM_B_sf"/>
</dbReference>
<feature type="binding site" evidence="7 9">
    <location>
        <begin position="155"/>
        <end position="156"/>
    </location>
    <ligand>
        <name>substrate</name>
    </ligand>
</feature>
<feature type="binding site" evidence="7 10">
    <location>
        <position position="442"/>
    </location>
    <ligand>
        <name>Mn(2+)</name>
        <dbReference type="ChEBI" id="CHEBI:29035"/>
        <label>2</label>
    </ligand>
</feature>
<evidence type="ECO:0000256" key="4">
    <source>
        <dbReference type="ARBA" id="ARBA00023152"/>
    </source>
</evidence>
<geneLocation type="chloroplast" evidence="13"/>
<dbReference type="FunFam" id="3.40.1450.10:FF:000002">
    <property type="entry name" value="2,3-bisphosphoglycerate-independent phosphoglycerate mutase"/>
    <property type="match status" value="1"/>
</dbReference>
<dbReference type="EC" id="5.4.2.12" evidence="7"/>
<dbReference type="GeneID" id="33353231"/>
<keyword evidence="3 7" id="KW-0479">Metal-binding</keyword>
<evidence type="ECO:0000313" key="13">
    <source>
        <dbReference type="EMBL" id="ARW59946.1"/>
    </source>
</evidence>
<dbReference type="Pfam" id="PF06415">
    <property type="entry name" value="iPGM_N"/>
    <property type="match status" value="1"/>
</dbReference>
<evidence type="ECO:0000259" key="11">
    <source>
        <dbReference type="Pfam" id="PF01676"/>
    </source>
</evidence>
<dbReference type="SUPFAM" id="SSF64158">
    <property type="entry name" value="2,3-Bisphosphoglycerate-independent phosphoglycerate mutase, substrate-binding domain"/>
    <property type="match status" value="1"/>
</dbReference>
<evidence type="ECO:0000256" key="10">
    <source>
        <dbReference type="PIRSR" id="PIRSR001492-3"/>
    </source>
</evidence>
<feature type="binding site" evidence="7 10">
    <location>
        <position position="400"/>
    </location>
    <ligand>
        <name>Mn(2+)</name>
        <dbReference type="ChEBI" id="CHEBI:29035"/>
        <label>1</label>
    </ligand>
</feature>
<dbReference type="Gene3D" id="3.40.1450.10">
    <property type="entry name" value="BPG-independent phosphoglycerate mutase, domain B"/>
    <property type="match status" value="1"/>
</dbReference>
<dbReference type="GO" id="GO:0005829">
    <property type="term" value="C:cytosol"/>
    <property type="evidence" value="ECO:0007669"/>
    <property type="project" value="TreeGrafter"/>
</dbReference>
<dbReference type="GO" id="GO:0006096">
    <property type="term" value="P:glycolytic process"/>
    <property type="evidence" value="ECO:0007669"/>
    <property type="project" value="UniProtKB-UniRule"/>
</dbReference>
<dbReference type="InterPro" id="IPR017850">
    <property type="entry name" value="Alkaline_phosphatase_core_sf"/>
</dbReference>
<evidence type="ECO:0000259" key="12">
    <source>
        <dbReference type="Pfam" id="PF06415"/>
    </source>
</evidence>
<dbReference type="SUPFAM" id="SSF53649">
    <property type="entry name" value="Alkaline phosphatase-like"/>
    <property type="match status" value="1"/>
</dbReference>
<dbReference type="InterPro" id="IPR005995">
    <property type="entry name" value="Pgm_bpd_ind"/>
</dbReference>
<feature type="binding site" evidence="7 10">
    <location>
        <position position="404"/>
    </location>
    <ligand>
        <name>Mn(2+)</name>
        <dbReference type="ChEBI" id="CHEBI:29035"/>
        <label>1</label>
    </ligand>
</feature>
<dbReference type="EMBL" id="MF101411">
    <property type="protein sequence ID" value="ARW59946.1"/>
    <property type="molecule type" value="Genomic_DNA"/>
</dbReference>
<dbReference type="RefSeq" id="YP_009391802.1">
    <property type="nucleotide sequence ID" value="NC_035260.1"/>
</dbReference>
<feature type="binding site" evidence="7 10">
    <location>
        <position position="15"/>
    </location>
    <ligand>
        <name>Mn(2+)</name>
        <dbReference type="ChEBI" id="CHEBI:29035"/>
        <label>2</label>
    </ligand>
</feature>
<feature type="binding site" evidence="7 10">
    <location>
        <position position="459"/>
    </location>
    <ligand>
        <name>Mn(2+)</name>
        <dbReference type="ChEBI" id="CHEBI:29035"/>
        <label>1</label>
    </ligand>
</feature>
<dbReference type="InterPro" id="IPR011258">
    <property type="entry name" value="BPG-indep_PGM_N"/>
</dbReference>
<evidence type="ECO:0000256" key="8">
    <source>
        <dbReference type="PIRSR" id="PIRSR001492-1"/>
    </source>
</evidence>
<evidence type="ECO:0000256" key="2">
    <source>
        <dbReference type="ARBA" id="ARBA00008819"/>
    </source>
</evidence>
<comment type="subcellular location">
    <subcellularLocation>
        <location evidence="7">Plastid</location>
        <location evidence="7">Chloroplast</location>
    </subcellularLocation>
</comment>
<dbReference type="Pfam" id="PF01676">
    <property type="entry name" value="Metalloenzyme"/>
    <property type="match status" value="1"/>
</dbReference>
<sequence>MLNKPMYPIILIILDGWGYSKETKGNAIKLAKTPNMDKIWNNYPHSLLIASGEEVGLPTNQMGNSEVGHTTIGAGRVINQDLVRIDKSITNKDFFTNQTLHNICKQVEERKSKLHIIGLCSNGGVHSHINHLKAIISSIKQYNYNICLHLITDGRDTEPKAAIKFLNDIIKVIKDNNNINICTISGRYYSMDRDCRWSRTEKAYNILTEDNIIDNFNNKNCINIIEEYYKNDISDEFIPPTRICKGKISDNDGILFFNFRPDRIRQLLHSFIKLNFKGFTTKKINNLSLTTFTDYDSSLKLPTIFSAQYHQNFIGEILSNNGLKQLRLAETEKYAHVTYFFNGGTEEPFPGEDRELIPSPKVETYDLQPEMSAYQITDNLINAINKNIYQFITINYANPDMIGHTGNLKATIEAIEVIDKCIAKLFNKIEQNKGTLIITADHGNAEYMIDENNKPCKSHSTNEVPFILIETDKLHKSNLQSNGCLADIAPTILDLLKIDIPEEMNGKSLINKKNIKTSNAIK</sequence>
<dbReference type="GO" id="GO:0006007">
    <property type="term" value="P:glucose catabolic process"/>
    <property type="evidence" value="ECO:0007669"/>
    <property type="project" value="InterPro"/>
</dbReference>
<dbReference type="GO" id="GO:0004619">
    <property type="term" value="F:phosphoglycerate mutase activity"/>
    <property type="evidence" value="ECO:0007669"/>
    <property type="project" value="UniProtKB-UniRule"/>
</dbReference>
<dbReference type="Gene3D" id="3.40.720.10">
    <property type="entry name" value="Alkaline Phosphatase, subunit A"/>
    <property type="match status" value="1"/>
</dbReference>
<keyword evidence="5 7" id="KW-0464">Manganese</keyword>